<dbReference type="GO" id="GO:0005777">
    <property type="term" value="C:peroxisome"/>
    <property type="evidence" value="ECO:0007669"/>
    <property type="project" value="UniProtKB-SubCell"/>
</dbReference>
<evidence type="ECO:0000256" key="5">
    <source>
        <dbReference type="ARBA" id="ARBA00012598"/>
    </source>
</evidence>
<evidence type="ECO:0000256" key="8">
    <source>
        <dbReference type="ARBA" id="ARBA00023002"/>
    </source>
</evidence>
<dbReference type="OrthoDB" id="9992118at2759"/>
<dbReference type="UniPathway" id="UPA00394">
    <property type="reaction ID" value="UER00650"/>
</dbReference>
<dbReference type="RefSeq" id="XP_025342819.1">
    <property type="nucleotide sequence ID" value="XM_025484604.1"/>
</dbReference>
<dbReference type="VEuPathDB" id="FungiDB:CXQ85_000874"/>
<dbReference type="GO" id="GO:0030170">
    <property type="term" value="F:pyridoxal phosphate binding"/>
    <property type="evidence" value="ECO:0007669"/>
    <property type="project" value="InterPro"/>
</dbReference>
<comment type="similarity">
    <text evidence="4">Belongs to the uricase family.</text>
</comment>
<evidence type="ECO:0000313" key="12">
    <source>
        <dbReference type="Proteomes" id="UP000244309"/>
    </source>
</evidence>
<comment type="subcellular location">
    <subcellularLocation>
        <location evidence="2">Peroxisome</location>
    </subcellularLocation>
</comment>
<dbReference type="InterPro" id="IPR054542">
    <property type="entry name" value="Cys_met_metab_PP"/>
</dbReference>
<keyword evidence="7" id="KW-0663">Pyridoxal phosphate</keyword>
<dbReference type="Pfam" id="PF01053">
    <property type="entry name" value="Cys_Met_Meta_PP"/>
    <property type="match status" value="1"/>
</dbReference>
<dbReference type="NCBIfam" id="TIGR03383">
    <property type="entry name" value="urate_oxi"/>
    <property type="match status" value="1"/>
</dbReference>
<keyword evidence="9" id="KW-0576">Peroxisome</keyword>
<evidence type="ECO:0000256" key="9">
    <source>
        <dbReference type="ARBA" id="ARBA00023140"/>
    </source>
</evidence>
<dbReference type="Gene3D" id="3.10.270.10">
    <property type="entry name" value="Urate Oxidase"/>
    <property type="match status" value="1"/>
</dbReference>
<dbReference type="Gene3D" id="3.40.640.10">
    <property type="entry name" value="Type I PLP-dependent aspartate aminotransferase-like (Major domain)"/>
    <property type="match status" value="1"/>
</dbReference>
<dbReference type="InterPro" id="IPR019842">
    <property type="entry name" value="Uricase_CS"/>
</dbReference>
<dbReference type="GO" id="GO:0006145">
    <property type="term" value="P:purine nucleobase catabolic process"/>
    <property type="evidence" value="ECO:0007669"/>
    <property type="project" value="TreeGrafter"/>
</dbReference>
<evidence type="ECO:0000256" key="6">
    <source>
        <dbReference type="ARBA" id="ARBA00022631"/>
    </source>
</evidence>
<dbReference type="InterPro" id="IPR015421">
    <property type="entry name" value="PyrdxlP-dep_Trfase_major"/>
</dbReference>
<gene>
    <name evidence="11" type="ORF">CXQ85_000874</name>
</gene>
<evidence type="ECO:0000313" key="11">
    <source>
        <dbReference type="EMBL" id="PVH21879.1"/>
    </source>
</evidence>
<evidence type="ECO:0000256" key="3">
    <source>
        <dbReference type="ARBA" id="ARBA00004831"/>
    </source>
</evidence>
<dbReference type="PANTHER" id="PTHR42874:SF1">
    <property type="entry name" value="URICASE"/>
    <property type="match status" value="1"/>
</dbReference>
<protein>
    <recommendedName>
        <fullName evidence="5">factor independent urate hydroxylase</fullName>
        <ecNumber evidence="5">1.7.3.3</ecNumber>
    </recommendedName>
    <alternativeName>
        <fullName evidence="10">Urate oxidase</fullName>
    </alternativeName>
</protein>
<evidence type="ECO:0000256" key="7">
    <source>
        <dbReference type="ARBA" id="ARBA00022898"/>
    </source>
</evidence>
<evidence type="ECO:0000256" key="1">
    <source>
        <dbReference type="ARBA" id="ARBA00001933"/>
    </source>
</evidence>
<proteinExistence type="inferred from homology"/>
<organism evidence="11 12">
    <name type="scientific">Candidozyma haemuli</name>
    <dbReference type="NCBI Taxonomy" id="45357"/>
    <lineage>
        <taxon>Eukaryota</taxon>
        <taxon>Fungi</taxon>
        <taxon>Dikarya</taxon>
        <taxon>Ascomycota</taxon>
        <taxon>Saccharomycotina</taxon>
        <taxon>Pichiomycetes</taxon>
        <taxon>Metschnikowiaceae</taxon>
        <taxon>Candidozyma</taxon>
    </lineage>
</organism>
<dbReference type="Pfam" id="PF01014">
    <property type="entry name" value="Uricase"/>
    <property type="match status" value="2"/>
</dbReference>
<dbReference type="InterPro" id="IPR000277">
    <property type="entry name" value="Cys/Met-Metab_PyrdxlP-dep_enz"/>
</dbReference>
<evidence type="ECO:0000256" key="10">
    <source>
        <dbReference type="ARBA" id="ARBA00031317"/>
    </source>
</evidence>
<dbReference type="PRINTS" id="PR00093">
    <property type="entry name" value="URICASE"/>
</dbReference>
<dbReference type="InterPro" id="IPR002042">
    <property type="entry name" value="Uricase"/>
</dbReference>
<dbReference type="FunFam" id="3.10.270.10:FF:000001">
    <property type="entry name" value="Uricase"/>
    <property type="match status" value="1"/>
</dbReference>
<dbReference type="STRING" id="45357.A0A2V1AVR3"/>
<keyword evidence="12" id="KW-1185">Reference proteome</keyword>
<comment type="pathway">
    <text evidence="3">Purine metabolism; urate degradation; (S)-allantoin from urate: step 1/3.</text>
</comment>
<name>A0A2V1AVR3_9ASCO</name>
<dbReference type="PROSITE" id="PS00868">
    <property type="entry name" value="CYS_MET_METAB_PP"/>
    <property type="match status" value="1"/>
</dbReference>
<dbReference type="PANTHER" id="PTHR42874">
    <property type="entry name" value="URICASE"/>
    <property type="match status" value="1"/>
</dbReference>
<dbReference type="EC" id="1.7.3.3" evidence="5"/>
<dbReference type="Proteomes" id="UP000244309">
    <property type="component" value="Unassembled WGS sequence"/>
</dbReference>
<sequence>MSLIDSSYGKANVKFLKVRRDKKNPKIQEVLQANCQVLLRGNFDVSYTDADNSPIVPTDTVKNTVLIEAKNTEVWPIERFAAHLAKHFTSKYSHVSGVEVTIVQDRWSKFEVNGKLHDHSFKHEGPETRRTFLTYDKPTNKTTIISSIKDLKVLKSTGSMFYGYNECDYTTLKPTEDRILSTDVDASWKYESQLSSLDDVMQKARDGLFDNVYNAARRITLDRFALENSPSVQATMYNMSQEILDAAPAVDTVSYSLPNNHFILFNLEWKGISNDDLFYPSSDPNGLIKSTVGRKVTANRPKTPTTGSSAFPTKSLLFDVPPSKKPKFEPRYRDITREVIEPMKDSNELVSQSNSSVRSFTQWYKLQDFSFVAKEKHKRIGDATQTADPNLDQLPIPDQKSLSDAQNKTNYVTPPINISTTFKYTNDPDKLEKMPPGPFPYEIGKPVYSREGHPSGELVESTIGKITNSYAVAYNSGLSAVFAAYTHLNPKVLCIGNGYHGVHGIADIWTRNHGLKQYGLSDEDLEHLGKGDVIHLETPVNPDSICFDIQYFADKAHAKGAYLVVDSTFAPPPLQDAFEFGADLVMHSATKYFGGHSDLLAGVLLTKSKDVWSSLIDDRIHLGTNIANLESALLLRSLKTFELRVLKQSQSATKIAKFLNENKEKYPAIANVYHSSLQKDEFVARQLKGGHSPTFAFELQSEDQARILPSRLKYFYHATSLGGVESLIEWRAMSDHTVSPSLLRVSVGLEDVDDLIEDFEQALKGI</sequence>
<dbReference type="GO" id="GO:0019628">
    <property type="term" value="P:urate catabolic process"/>
    <property type="evidence" value="ECO:0007669"/>
    <property type="project" value="UniProtKB-UniPathway"/>
</dbReference>
<dbReference type="SUPFAM" id="SSF53383">
    <property type="entry name" value="PLP-dependent transferases"/>
    <property type="match status" value="1"/>
</dbReference>
<dbReference type="PROSITE" id="PS00366">
    <property type="entry name" value="URICASE"/>
    <property type="match status" value="1"/>
</dbReference>
<dbReference type="InterPro" id="IPR015422">
    <property type="entry name" value="PyrdxlP-dep_Trfase_small"/>
</dbReference>
<accession>A0A2V1AVR3</accession>
<dbReference type="InterPro" id="IPR015424">
    <property type="entry name" value="PyrdxlP-dep_Trfase"/>
</dbReference>
<dbReference type="Gene3D" id="3.90.1150.10">
    <property type="entry name" value="Aspartate Aminotransferase, domain 1"/>
    <property type="match status" value="1"/>
</dbReference>
<dbReference type="SUPFAM" id="SSF55620">
    <property type="entry name" value="Tetrahydrobiopterin biosynthesis enzymes-like"/>
    <property type="match status" value="2"/>
</dbReference>
<comment type="caution">
    <text evidence="11">The sequence shown here is derived from an EMBL/GenBank/DDBJ whole genome shotgun (WGS) entry which is preliminary data.</text>
</comment>
<keyword evidence="8" id="KW-0560">Oxidoreductase</keyword>
<dbReference type="GO" id="GO:0004846">
    <property type="term" value="F:urate oxidase activity"/>
    <property type="evidence" value="ECO:0007669"/>
    <property type="project" value="UniProtKB-EC"/>
</dbReference>
<dbReference type="GeneID" id="37006205"/>
<evidence type="ECO:0000256" key="4">
    <source>
        <dbReference type="ARBA" id="ARBA00009760"/>
    </source>
</evidence>
<comment type="cofactor">
    <cofactor evidence="1">
        <name>pyridoxal 5'-phosphate</name>
        <dbReference type="ChEBI" id="CHEBI:597326"/>
    </cofactor>
</comment>
<dbReference type="EMBL" id="PKFO01000005">
    <property type="protein sequence ID" value="PVH21879.1"/>
    <property type="molecule type" value="Genomic_DNA"/>
</dbReference>
<keyword evidence="6" id="KW-0659">Purine metabolism</keyword>
<evidence type="ECO:0000256" key="2">
    <source>
        <dbReference type="ARBA" id="ARBA00004275"/>
    </source>
</evidence>
<dbReference type="AlphaFoldDB" id="A0A2V1AVR3"/>
<dbReference type="GO" id="GO:0019346">
    <property type="term" value="P:transsulfuration"/>
    <property type="evidence" value="ECO:0007669"/>
    <property type="project" value="InterPro"/>
</dbReference>
<reference evidence="11 12" key="1">
    <citation type="submission" date="2017-12" db="EMBL/GenBank/DDBJ databases">
        <title>Genome Sequence of a Multidrug-Resistant Candida haemulonii Isolate from a Patient with Chronic Leg Ulcers in Israel.</title>
        <authorList>
            <person name="Chow N.A."/>
            <person name="Gade L."/>
            <person name="Batra D."/>
            <person name="Rowe L.A."/>
            <person name="Ben-Ami R."/>
            <person name="Loparev V.N."/>
            <person name="Litvintseva A.P."/>
        </authorList>
    </citation>
    <scope>NUCLEOTIDE SEQUENCE [LARGE SCALE GENOMIC DNA]</scope>
    <source>
        <strain evidence="11 12">B11899</strain>
    </source>
</reference>